<dbReference type="Gene3D" id="1.10.246.130">
    <property type="match status" value="1"/>
</dbReference>
<proteinExistence type="predicted"/>
<organism evidence="2 3">
    <name type="scientific">Ancylobacter rudongensis</name>
    <dbReference type="NCBI Taxonomy" id="177413"/>
    <lineage>
        <taxon>Bacteria</taxon>
        <taxon>Pseudomonadati</taxon>
        <taxon>Pseudomonadota</taxon>
        <taxon>Alphaproteobacteria</taxon>
        <taxon>Hyphomicrobiales</taxon>
        <taxon>Xanthobacteraceae</taxon>
        <taxon>Ancylobacter</taxon>
    </lineage>
</organism>
<dbReference type="EMBL" id="FMTP01000008">
    <property type="protein sequence ID" value="SCW93345.1"/>
    <property type="molecule type" value="Genomic_DNA"/>
</dbReference>
<name>A0A1G4UKB0_9HYPH</name>
<sequence>MLNTVRARRGMVTSPHHLASEAGLRVLREGGNAVEATIAMAAALAVVYPHMTAIGGDGFWLIGAPGETPVAIDACSRAAAAAMPELYFRAGLEAIPQRGPLAANTTAGTVAGWGEALALSGERGGTLPLARLVEDAVWHARNGFAVTASQSELTAQKLPELGHISGFADTFLTNGAAPATGSTMKLPALGETLHRLGIEGTESFYRGALAREIAQDLAAAGSPVTLDDLAACRASRVTPLSVRLPGIQLFNFPPPTQGLASLMILALFGRLGVSEAEGFAHLHGLVEATKQAFLVRDRLVGDPDSMPGDPRDWLTDQALDTLAARIDPAHARPWPAPPSAGDTVWLGAIDGDGLAASFIQSIYFEFGSGIVLPQTGIVWQNRGSSFALAGDGPRVLAPGRKPFHTLNPAMAQFEDGRHMVYGTMGGEGQPQTQAALFSRYGLFGQELQAAITAPRWLLGRTWGAETVTLKLEDRFPPAVTDALRAAGHEVETVAPFDAMMGHAGAIVRQPDGRLEGASDPRSDGAAMGF</sequence>
<gene>
    <name evidence="2" type="ORF">SAMN05660859_3941</name>
</gene>
<feature type="region of interest" description="Disordered" evidence="1">
    <location>
        <begin position="510"/>
        <end position="529"/>
    </location>
</feature>
<feature type="compositionally biased region" description="Basic and acidic residues" evidence="1">
    <location>
        <begin position="510"/>
        <end position="522"/>
    </location>
</feature>
<evidence type="ECO:0000313" key="2">
    <source>
        <dbReference type="EMBL" id="SCW93345.1"/>
    </source>
</evidence>
<dbReference type="InterPro" id="IPR052896">
    <property type="entry name" value="GGT-like_enzyme"/>
</dbReference>
<dbReference type="InterPro" id="IPR029055">
    <property type="entry name" value="Ntn_hydrolases_N"/>
</dbReference>
<dbReference type="PRINTS" id="PR01210">
    <property type="entry name" value="GGTRANSPTASE"/>
</dbReference>
<dbReference type="PANTHER" id="PTHR43881">
    <property type="entry name" value="GAMMA-GLUTAMYLTRANSPEPTIDASE (AFU_ORTHOLOGUE AFUA_4G13580)"/>
    <property type="match status" value="1"/>
</dbReference>
<dbReference type="Proteomes" id="UP000198889">
    <property type="component" value="Unassembled WGS sequence"/>
</dbReference>
<dbReference type="RefSeq" id="WP_091443219.1">
    <property type="nucleotide sequence ID" value="NZ_FMTP01000008.1"/>
</dbReference>
<dbReference type="InterPro" id="IPR043137">
    <property type="entry name" value="GGT_ssub_C"/>
</dbReference>
<accession>A0A1G4UKB0</accession>
<dbReference type="PANTHER" id="PTHR43881:SF5">
    <property type="entry name" value="GAMMA-GLUTAMYLTRANSPEPTIDASE"/>
    <property type="match status" value="1"/>
</dbReference>
<dbReference type="AlphaFoldDB" id="A0A1G4UKB0"/>
<keyword evidence="3" id="KW-1185">Reference proteome</keyword>
<dbReference type="InterPro" id="IPR043138">
    <property type="entry name" value="GGT_lsub"/>
</dbReference>
<dbReference type="SUPFAM" id="SSF56235">
    <property type="entry name" value="N-terminal nucleophile aminohydrolases (Ntn hydrolases)"/>
    <property type="match status" value="1"/>
</dbReference>
<keyword evidence="2" id="KW-0378">Hydrolase</keyword>
<protein>
    <submittedName>
        <fullName evidence="2">Gamma-glutamyltranspeptidase / glutathione hydrolase</fullName>
    </submittedName>
</protein>
<reference evidence="3" key="1">
    <citation type="submission" date="2016-10" db="EMBL/GenBank/DDBJ databases">
        <authorList>
            <person name="Varghese N."/>
            <person name="Submissions S."/>
        </authorList>
    </citation>
    <scope>NUCLEOTIDE SEQUENCE [LARGE SCALE GENOMIC DNA]</scope>
    <source>
        <strain evidence="3">CGMCC 1.1761</strain>
    </source>
</reference>
<dbReference type="Pfam" id="PF01019">
    <property type="entry name" value="G_glu_transpept"/>
    <property type="match status" value="1"/>
</dbReference>
<dbReference type="Gene3D" id="3.60.20.40">
    <property type="match status" value="1"/>
</dbReference>
<evidence type="ECO:0000313" key="3">
    <source>
        <dbReference type="Proteomes" id="UP000198889"/>
    </source>
</evidence>
<dbReference type="STRING" id="177413.SAMN05660859_3941"/>
<dbReference type="GO" id="GO:0016787">
    <property type="term" value="F:hydrolase activity"/>
    <property type="evidence" value="ECO:0007669"/>
    <property type="project" value="UniProtKB-KW"/>
</dbReference>
<evidence type="ECO:0000256" key="1">
    <source>
        <dbReference type="SAM" id="MobiDB-lite"/>
    </source>
</evidence>